<evidence type="ECO:0000256" key="2">
    <source>
        <dbReference type="ARBA" id="ARBA00022692"/>
    </source>
</evidence>
<keyword evidence="10" id="KW-1185">Reference proteome</keyword>
<dbReference type="GO" id="GO:0086010">
    <property type="term" value="P:membrane depolarization during action potential"/>
    <property type="evidence" value="ECO:0007669"/>
    <property type="project" value="TreeGrafter"/>
</dbReference>
<keyword evidence="3 6" id="KW-1133">Transmembrane helix</keyword>
<evidence type="ECO:0000313" key="9">
    <source>
        <dbReference type="EnsemblMetazoa" id="KAF7489197.1"/>
    </source>
</evidence>
<dbReference type="PANTHER" id="PTHR10037">
    <property type="entry name" value="VOLTAGE-GATED CATION CHANNEL CALCIUM AND SODIUM"/>
    <property type="match status" value="1"/>
</dbReference>
<organism evidence="8">
    <name type="scientific">Sarcoptes scabiei</name>
    <name type="common">Itch mite</name>
    <name type="synonym">Acarus scabiei</name>
    <dbReference type="NCBI Taxonomy" id="52283"/>
    <lineage>
        <taxon>Eukaryota</taxon>
        <taxon>Metazoa</taxon>
        <taxon>Ecdysozoa</taxon>
        <taxon>Arthropoda</taxon>
        <taxon>Chelicerata</taxon>
        <taxon>Arachnida</taxon>
        <taxon>Acari</taxon>
        <taxon>Acariformes</taxon>
        <taxon>Sarcoptiformes</taxon>
        <taxon>Astigmata</taxon>
        <taxon>Psoroptidia</taxon>
        <taxon>Sarcoptoidea</taxon>
        <taxon>Sarcoptidae</taxon>
        <taxon>Sarcoptinae</taxon>
        <taxon>Sarcoptes</taxon>
    </lineage>
</organism>
<feature type="transmembrane region" description="Helical" evidence="6">
    <location>
        <begin position="195"/>
        <end position="213"/>
    </location>
</feature>
<evidence type="ECO:0000256" key="4">
    <source>
        <dbReference type="ARBA" id="ARBA00023136"/>
    </source>
</evidence>
<evidence type="ECO:0000256" key="3">
    <source>
        <dbReference type="ARBA" id="ARBA00022989"/>
    </source>
</evidence>
<feature type="region of interest" description="Disordered" evidence="5">
    <location>
        <begin position="121"/>
        <end position="149"/>
    </location>
</feature>
<dbReference type="InterPro" id="IPR027359">
    <property type="entry name" value="Volt_channel_dom_sf"/>
</dbReference>
<dbReference type="AlphaFoldDB" id="A0A834R2R5"/>
<feature type="domain" description="Ion transport" evidence="7">
    <location>
        <begin position="193"/>
        <end position="330"/>
    </location>
</feature>
<feature type="transmembrane region" description="Helical" evidence="6">
    <location>
        <begin position="258"/>
        <end position="274"/>
    </location>
</feature>
<protein>
    <submittedName>
        <fullName evidence="8">Voltage-dependent T-type calcium channel subunit alpha-1G</fullName>
    </submittedName>
</protein>
<gene>
    <name evidence="8" type="ORF">SSS_1353</name>
</gene>
<dbReference type="EMBL" id="WVUK01000065">
    <property type="protein sequence ID" value="KAF7489197.1"/>
    <property type="molecule type" value="Genomic_DNA"/>
</dbReference>
<feature type="transmembrane region" description="Helical" evidence="6">
    <location>
        <begin position="306"/>
        <end position="330"/>
    </location>
</feature>
<evidence type="ECO:0000256" key="1">
    <source>
        <dbReference type="ARBA" id="ARBA00004141"/>
    </source>
</evidence>
<dbReference type="Pfam" id="PF00520">
    <property type="entry name" value="Ion_trans"/>
    <property type="match status" value="1"/>
</dbReference>
<dbReference type="EnsemblMetazoa" id="SSS_1353s_mrna">
    <property type="protein sequence ID" value="KAF7489197.1"/>
    <property type="gene ID" value="SSS_1353"/>
</dbReference>
<name>A0A834R2R5_SARSC</name>
<reference evidence="10" key="1">
    <citation type="journal article" date="2020" name="PLoS Negl. Trop. Dis.">
        <title>High-quality nuclear genome for Sarcoptes scabiei-A critical resource for a neglected parasite.</title>
        <authorList>
            <person name="Korhonen P.K."/>
            <person name="Gasser R.B."/>
            <person name="Ma G."/>
            <person name="Wang T."/>
            <person name="Stroehlein A.J."/>
            <person name="Young N.D."/>
            <person name="Ang C.S."/>
            <person name="Fernando D.D."/>
            <person name="Lu H.C."/>
            <person name="Taylor S."/>
            <person name="Reynolds S.L."/>
            <person name="Mofiz E."/>
            <person name="Najaraj S.H."/>
            <person name="Gowda H."/>
            <person name="Madugundu A."/>
            <person name="Renuse S."/>
            <person name="Holt D."/>
            <person name="Pandey A."/>
            <person name="Papenfuss A.T."/>
            <person name="Fischer K."/>
        </authorList>
    </citation>
    <scope>NUCLEOTIDE SEQUENCE [LARGE SCALE GENOMIC DNA]</scope>
</reference>
<dbReference type="GO" id="GO:0005248">
    <property type="term" value="F:voltage-gated sodium channel activity"/>
    <property type="evidence" value="ECO:0007669"/>
    <property type="project" value="TreeGrafter"/>
</dbReference>
<evidence type="ECO:0000313" key="8">
    <source>
        <dbReference type="EMBL" id="KAF7489197.1"/>
    </source>
</evidence>
<dbReference type="GO" id="GO:0001518">
    <property type="term" value="C:voltage-gated sodium channel complex"/>
    <property type="evidence" value="ECO:0007669"/>
    <property type="project" value="TreeGrafter"/>
</dbReference>
<accession>A0A834R2R5</accession>
<evidence type="ECO:0000256" key="6">
    <source>
        <dbReference type="SAM" id="Phobius"/>
    </source>
</evidence>
<feature type="transmembrane region" description="Helical" evidence="6">
    <location>
        <begin position="225"/>
        <end position="246"/>
    </location>
</feature>
<keyword evidence="2 6" id="KW-0812">Transmembrane</keyword>
<evidence type="ECO:0000256" key="5">
    <source>
        <dbReference type="SAM" id="MobiDB-lite"/>
    </source>
</evidence>
<dbReference type="OrthoDB" id="416585at2759"/>
<dbReference type="InterPro" id="IPR005821">
    <property type="entry name" value="Ion_trans_dom"/>
</dbReference>
<dbReference type="SUPFAM" id="SSF81324">
    <property type="entry name" value="Voltage-gated potassium channels"/>
    <property type="match status" value="1"/>
</dbReference>
<keyword evidence="4 6" id="KW-0472">Membrane</keyword>
<dbReference type="FunFam" id="1.20.120.350:FF:000007">
    <property type="entry name" value="Voltage-dependent T-type calcium channel subunit alpha"/>
    <property type="match status" value="1"/>
</dbReference>
<dbReference type="Proteomes" id="UP000070412">
    <property type="component" value="Unassembled WGS sequence"/>
</dbReference>
<dbReference type="GO" id="GO:0070509">
    <property type="term" value="P:calcium ion import"/>
    <property type="evidence" value="ECO:0007669"/>
    <property type="project" value="TreeGrafter"/>
</dbReference>
<evidence type="ECO:0000313" key="10">
    <source>
        <dbReference type="Proteomes" id="UP000070412"/>
    </source>
</evidence>
<sequence>MMEINRTKGRHFSVPNINLSNLAYQKHQLPLIKVNNERNNNNNNNEDVDQNGDYLDKMIENDLNFQIETDLNRAKTIVGKRKKKKSSPSSVHYGPHHHQQYRNISSILDDDDDVGNDCDCQHHHHHHHQYRSKDHYDQQTSTSNHRLISRQRRASSMVPIDSCRNQCCPRRFTRPAFMVWRRFRKILQKIVNHNYFQQAIFLAILLNTFSMGIEYHNQPESLSHAVEISNIIFTVIFCFEMFLKLLASGFYEYIKSGFNAFDGCIVIVSLLELLEEHGSGLSVLRTFRLLRILKLVRFMPALQRQLIIMLRTIDNVAVFFALLMLFIFILGTKMKKKRKNLLLKLIFEIIIYY</sequence>
<dbReference type="GO" id="GO:0008332">
    <property type="term" value="F:low voltage-gated calcium channel activity"/>
    <property type="evidence" value="ECO:0007669"/>
    <property type="project" value="TreeGrafter"/>
</dbReference>
<dbReference type="InterPro" id="IPR043203">
    <property type="entry name" value="VGCC_Ca_Na"/>
</dbReference>
<dbReference type="GO" id="GO:0043005">
    <property type="term" value="C:neuron projection"/>
    <property type="evidence" value="ECO:0007669"/>
    <property type="project" value="TreeGrafter"/>
</dbReference>
<feature type="region of interest" description="Disordered" evidence="5">
    <location>
        <begin position="77"/>
        <end position="98"/>
    </location>
</feature>
<dbReference type="PANTHER" id="PTHR10037:SF230">
    <property type="entry name" value="CA[2+]-CHANNEL PROTEIN ALPHA[[1]] SUBUNIT T, ISOFORM F"/>
    <property type="match status" value="1"/>
</dbReference>
<proteinExistence type="predicted"/>
<reference evidence="9" key="3">
    <citation type="submission" date="2022-06" db="UniProtKB">
        <authorList>
            <consortium name="EnsemblMetazoa"/>
        </authorList>
    </citation>
    <scope>IDENTIFICATION</scope>
</reference>
<comment type="subcellular location">
    <subcellularLocation>
        <location evidence="1">Membrane</location>
        <topology evidence="1">Multi-pass membrane protein</topology>
    </subcellularLocation>
</comment>
<reference evidence="8" key="2">
    <citation type="submission" date="2020-01" db="EMBL/GenBank/DDBJ databases">
        <authorList>
            <person name="Korhonen P.K.K."/>
            <person name="Guangxu M.G."/>
            <person name="Wang T.W."/>
            <person name="Stroehlein A.J.S."/>
            <person name="Young N.D."/>
            <person name="Ang C.-S.A."/>
            <person name="Fernando D.W.F."/>
            <person name="Lu H.L."/>
            <person name="Taylor S.T."/>
            <person name="Ehtesham M.E.M."/>
            <person name="Najaraj S.H.N."/>
            <person name="Harsha G.H.G."/>
            <person name="Madugundu A.M."/>
            <person name="Renuse S.R."/>
            <person name="Holt D.H."/>
            <person name="Pandey A.P."/>
            <person name="Papenfuss A.P."/>
            <person name="Gasser R.B.G."/>
            <person name="Fischer K.F."/>
        </authorList>
    </citation>
    <scope>NUCLEOTIDE SEQUENCE</scope>
    <source>
        <strain evidence="8">SSS_KF_BRIS2020</strain>
    </source>
</reference>
<dbReference type="Gene3D" id="1.20.120.350">
    <property type="entry name" value="Voltage-gated potassium channels. Chain C"/>
    <property type="match status" value="1"/>
</dbReference>
<evidence type="ECO:0000259" key="7">
    <source>
        <dbReference type="Pfam" id="PF00520"/>
    </source>
</evidence>